<evidence type="ECO:0000313" key="5">
    <source>
        <dbReference type="EMBL" id="MBB4229955.1"/>
    </source>
</evidence>
<evidence type="ECO:0000256" key="1">
    <source>
        <dbReference type="ARBA" id="ARBA00022729"/>
    </source>
</evidence>
<dbReference type="Gene3D" id="3.10.560.10">
    <property type="entry name" value="Outer membrane lipoprotein wza domain like"/>
    <property type="match status" value="1"/>
</dbReference>
<dbReference type="InterPro" id="IPR003715">
    <property type="entry name" value="Poly_export_N"/>
</dbReference>
<gene>
    <name evidence="5" type="ORF">GGD56_003806</name>
</gene>
<keyword evidence="6" id="KW-1185">Reference proteome</keyword>
<accession>A0ABR6IQG7</accession>
<protein>
    <submittedName>
        <fullName evidence="5">Protein involved in polysaccharide export with SLBB domain</fullName>
    </submittedName>
</protein>
<evidence type="ECO:0000259" key="3">
    <source>
        <dbReference type="Pfam" id="PF02563"/>
    </source>
</evidence>
<dbReference type="InterPro" id="IPR019554">
    <property type="entry name" value="Soluble_ligand-bd"/>
</dbReference>
<reference evidence="5 6" key="1">
    <citation type="submission" date="2020-08" db="EMBL/GenBank/DDBJ databases">
        <title>Genomic Encyclopedia of Type Strains, Phase IV (KMG-V): Genome sequencing to study the core and pangenomes of soil and plant-associated prokaryotes.</title>
        <authorList>
            <person name="Whitman W."/>
        </authorList>
    </citation>
    <scope>NUCLEOTIDE SEQUENCE [LARGE SCALE GENOMIC DNA]</scope>
    <source>
        <strain evidence="5 6">SEMIA 4087</strain>
    </source>
</reference>
<comment type="caution">
    <text evidence="5">The sequence shown here is derived from an EMBL/GenBank/DDBJ whole genome shotgun (WGS) entry which is preliminary data.</text>
</comment>
<keyword evidence="1" id="KW-0732">Signal</keyword>
<dbReference type="Pfam" id="PF10531">
    <property type="entry name" value="SLBB"/>
    <property type="match status" value="1"/>
</dbReference>
<dbReference type="PANTHER" id="PTHR33619">
    <property type="entry name" value="POLYSACCHARIDE EXPORT PROTEIN GFCE-RELATED"/>
    <property type="match status" value="1"/>
</dbReference>
<evidence type="ECO:0000313" key="6">
    <source>
        <dbReference type="Proteomes" id="UP000551353"/>
    </source>
</evidence>
<dbReference type="PANTHER" id="PTHR33619:SF3">
    <property type="entry name" value="POLYSACCHARIDE EXPORT PROTEIN GFCE-RELATED"/>
    <property type="match status" value="1"/>
</dbReference>
<feature type="coiled-coil region" evidence="2">
    <location>
        <begin position="338"/>
        <end position="387"/>
    </location>
</feature>
<sequence length="442" mass="48346">MTLKVTAFLDRDRIHVGCATTSASMGDMMSAHPWVKSGAVSGERNASRRATWVAIAMLVAVATDTRSEVYQLQPGDVVNFDFLDDALLPVLLTVDADGAAQFPLVGGVEIGGLSVNQALEKLRAEYMNRQILVDPKIALNIATYKPVFVLGEVKNPGSFPFYPGLTVEQAVGLAGGTLTAASSAADKIMARARLRGVMDGAEVEIVHEAIYAARLVAQLHGAETIDLQDAPESARPYLQRTSLKSVLEIEEKILKTDLITTQAQIQILTQGIAETEAGLKILAQLETEQKGVVEMNERDLERVTALRKRELNTETEIARVKNTTSNEKTQLLEIYAETSRSRRELGNLKLELAKLQADREKDILLKLQEREAAIKKLESTRQSAEEQFYLIASVAADERNRDQISFTYEVRRPKSGVNTVIDGAPFTELLPGDVVAVSIAGM</sequence>
<dbReference type="Gene3D" id="3.30.1950.10">
    <property type="entry name" value="wza like domain"/>
    <property type="match status" value="1"/>
</dbReference>
<dbReference type="RefSeq" id="WP_145611613.1">
    <property type="nucleotide sequence ID" value="NZ_JACIFX010000004.1"/>
</dbReference>
<dbReference type="Proteomes" id="UP000551353">
    <property type="component" value="Unassembled WGS sequence"/>
</dbReference>
<dbReference type="EMBL" id="JACIFX010000004">
    <property type="protein sequence ID" value="MBB4229955.1"/>
    <property type="molecule type" value="Genomic_DNA"/>
</dbReference>
<evidence type="ECO:0000259" key="4">
    <source>
        <dbReference type="Pfam" id="PF10531"/>
    </source>
</evidence>
<keyword evidence="2" id="KW-0175">Coiled coil</keyword>
<dbReference type="InterPro" id="IPR049712">
    <property type="entry name" value="Poly_export"/>
</dbReference>
<evidence type="ECO:0000256" key="2">
    <source>
        <dbReference type="SAM" id="Coils"/>
    </source>
</evidence>
<name>A0ABR6IQG7_9HYPH</name>
<proteinExistence type="predicted"/>
<organism evidence="5 6">
    <name type="scientific">Rhizobium mongolense</name>
    <dbReference type="NCBI Taxonomy" id="57676"/>
    <lineage>
        <taxon>Bacteria</taxon>
        <taxon>Pseudomonadati</taxon>
        <taxon>Pseudomonadota</taxon>
        <taxon>Alphaproteobacteria</taxon>
        <taxon>Hyphomicrobiales</taxon>
        <taxon>Rhizobiaceae</taxon>
        <taxon>Rhizobium/Agrobacterium group</taxon>
        <taxon>Rhizobium</taxon>
    </lineage>
</organism>
<feature type="domain" description="Soluble ligand binding" evidence="4">
    <location>
        <begin position="147"/>
        <end position="182"/>
    </location>
</feature>
<dbReference type="Pfam" id="PF02563">
    <property type="entry name" value="Poly_export"/>
    <property type="match status" value="1"/>
</dbReference>
<feature type="domain" description="Polysaccharide export protein N-terminal" evidence="3">
    <location>
        <begin position="67"/>
        <end position="141"/>
    </location>
</feature>